<name>A0A5E4Q813_9NEOP</name>
<dbReference type="AlphaFoldDB" id="A0A5E4Q813"/>
<dbReference type="SUPFAM" id="SSF51445">
    <property type="entry name" value="(Trans)glycosidases"/>
    <property type="match status" value="1"/>
</dbReference>
<sequence length="117" mass="13873">MQSKNSRLTKAHFLQTLYLALQPLRIKRKGKVKVYGIFYFTHSQNQKQPTPMVMWQLTPIISGREMSRLQRKWDSIFIGMYFMKIYFFLGVQYYNNLINALLAEGIEPVVTMWLDSS</sequence>
<dbReference type="Proteomes" id="UP000324832">
    <property type="component" value="Unassembled WGS sequence"/>
</dbReference>
<keyword evidence="1" id="KW-0812">Transmembrane</keyword>
<accession>A0A5E4Q813</accession>
<dbReference type="Gene3D" id="3.20.20.80">
    <property type="entry name" value="Glycosidases"/>
    <property type="match status" value="1"/>
</dbReference>
<dbReference type="EMBL" id="FZQP02001648">
    <property type="protein sequence ID" value="VVC93451.1"/>
    <property type="molecule type" value="Genomic_DNA"/>
</dbReference>
<dbReference type="InterPro" id="IPR017853">
    <property type="entry name" value="GH"/>
</dbReference>
<protein>
    <submittedName>
        <fullName evidence="2">Uncharacterized protein</fullName>
    </submittedName>
</protein>
<evidence type="ECO:0000313" key="2">
    <source>
        <dbReference type="EMBL" id="VVC93451.1"/>
    </source>
</evidence>
<feature type="transmembrane region" description="Helical" evidence="1">
    <location>
        <begin position="76"/>
        <end position="94"/>
    </location>
</feature>
<organism evidence="2 3">
    <name type="scientific">Leptidea sinapis</name>
    <dbReference type="NCBI Taxonomy" id="189913"/>
    <lineage>
        <taxon>Eukaryota</taxon>
        <taxon>Metazoa</taxon>
        <taxon>Ecdysozoa</taxon>
        <taxon>Arthropoda</taxon>
        <taxon>Hexapoda</taxon>
        <taxon>Insecta</taxon>
        <taxon>Pterygota</taxon>
        <taxon>Neoptera</taxon>
        <taxon>Endopterygota</taxon>
        <taxon>Lepidoptera</taxon>
        <taxon>Glossata</taxon>
        <taxon>Ditrysia</taxon>
        <taxon>Papilionoidea</taxon>
        <taxon>Pieridae</taxon>
        <taxon>Dismorphiinae</taxon>
        <taxon>Leptidea</taxon>
    </lineage>
</organism>
<reference evidence="2 3" key="1">
    <citation type="submission" date="2017-07" db="EMBL/GenBank/DDBJ databases">
        <authorList>
            <person name="Talla V."/>
            <person name="Backstrom N."/>
        </authorList>
    </citation>
    <scope>NUCLEOTIDE SEQUENCE [LARGE SCALE GENOMIC DNA]</scope>
</reference>
<keyword evidence="3" id="KW-1185">Reference proteome</keyword>
<keyword evidence="1" id="KW-1133">Transmembrane helix</keyword>
<evidence type="ECO:0000313" key="3">
    <source>
        <dbReference type="Proteomes" id="UP000324832"/>
    </source>
</evidence>
<keyword evidence="1" id="KW-0472">Membrane</keyword>
<proteinExistence type="predicted"/>
<gene>
    <name evidence="2" type="ORF">LSINAPIS_LOCUS5635</name>
</gene>
<evidence type="ECO:0000256" key="1">
    <source>
        <dbReference type="SAM" id="Phobius"/>
    </source>
</evidence>